<gene>
    <name evidence="1" type="ORF">ACJIZ3_003059</name>
</gene>
<name>A0ABD3UA46_9LAMI</name>
<comment type="caution">
    <text evidence="1">The sequence shown here is derived from an EMBL/GenBank/DDBJ whole genome shotgun (WGS) entry which is preliminary data.</text>
</comment>
<protein>
    <submittedName>
        <fullName evidence="1">Uncharacterized protein</fullName>
    </submittedName>
</protein>
<dbReference type="Proteomes" id="UP001634393">
    <property type="component" value="Unassembled WGS sequence"/>
</dbReference>
<keyword evidence="2" id="KW-1185">Reference proteome</keyword>
<reference evidence="1 2" key="1">
    <citation type="submission" date="2024-12" db="EMBL/GenBank/DDBJ databases">
        <title>The unique morphological basis and parallel evolutionary history of personate flowers in Penstemon.</title>
        <authorList>
            <person name="Depatie T.H."/>
            <person name="Wessinger C.A."/>
        </authorList>
    </citation>
    <scope>NUCLEOTIDE SEQUENCE [LARGE SCALE GENOMIC DNA]</scope>
    <source>
        <strain evidence="1">WTNN_2</strain>
        <tissue evidence="1">Leaf</tissue>
    </source>
</reference>
<dbReference type="AlphaFoldDB" id="A0ABD3UA46"/>
<proteinExistence type="predicted"/>
<evidence type="ECO:0000313" key="1">
    <source>
        <dbReference type="EMBL" id="KAL3845656.1"/>
    </source>
</evidence>
<dbReference type="EMBL" id="JBJXBP010000002">
    <property type="protein sequence ID" value="KAL3845656.1"/>
    <property type="molecule type" value="Genomic_DNA"/>
</dbReference>
<organism evidence="1 2">
    <name type="scientific">Penstemon smallii</name>
    <dbReference type="NCBI Taxonomy" id="265156"/>
    <lineage>
        <taxon>Eukaryota</taxon>
        <taxon>Viridiplantae</taxon>
        <taxon>Streptophyta</taxon>
        <taxon>Embryophyta</taxon>
        <taxon>Tracheophyta</taxon>
        <taxon>Spermatophyta</taxon>
        <taxon>Magnoliopsida</taxon>
        <taxon>eudicotyledons</taxon>
        <taxon>Gunneridae</taxon>
        <taxon>Pentapetalae</taxon>
        <taxon>asterids</taxon>
        <taxon>lamiids</taxon>
        <taxon>Lamiales</taxon>
        <taxon>Plantaginaceae</taxon>
        <taxon>Cheloneae</taxon>
        <taxon>Penstemon</taxon>
    </lineage>
</organism>
<accession>A0ABD3UA46</accession>
<sequence length="107" mass="11722">MVRKLKIYIYIYRIIHLSLVSRRVAQQATRRSMVDRPLALMPAPRACPPCPPCPPACPLPSPTDGDSPSPSCPLAGIGWSCSKMLLVVGSYENLGEEDGSMWNILIV</sequence>
<evidence type="ECO:0000313" key="2">
    <source>
        <dbReference type="Proteomes" id="UP001634393"/>
    </source>
</evidence>